<gene>
    <name evidence="1" type="ORF">OFBG_00080</name>
</gene>
<dbReference type="RefSeq" id="WP_005879301.1">
    <property type="nucleotide sequence ID" value="NZ_CP019430.1"/>
</dbReference>
<keyword evidence="2" id="KW-1185">Reference proteome</keyword>
<sequence length="78" mass="9366">MEYKLSSLTSEFAENVFPVLYTQENINSKNILKQHFSGNKRVNPDRILMVPVIKSIDWTYEKQWRYVRDNPSVKMDFH</sequence>
<protein>
    <submittedName>
        <fullName evidence="1">Uncharacterized protein</fullName>
    </submittedName>
</protein>
<organism evidence="1 2">
    <name type="scientific">Oxalobacter formigenes OXCC13</name>
    <dbReference type="NCBI Taxonomy" id="556269"/>
    <lineage>
        <taxon>Bacteria</taxon>
        <taxon>Pseudomonadati</taxon>
        <taxon>Pseudomonadota</taxon>
        <taxon>Betaproteobacteria</taxon>
        <taxon>Burkholderiales</taxon>
        <taxon>Oxalobacteraceae</taxon>
        <taxon>Oxalobacter</taxon>
    </lineage>
</organism>
<dbReference type="OrthoDB" id="4119964at2"/>
<evidence type="ECO:0000313" key="2">
    <source>
        <dbReference type="Proteomes" id="UP000005089"/>
    </source>
</evidence>
<dbReference type="HOGENOM" id="CLU_2618650_0_0_4"/>
<proteinExistence type="predicted"/>
<accession>C3XD43</accession>
<name>C3XD43_OXAFO</name>
<dbReference type="AlphaFoldDB" id="C3XD43"/>
<reference evidence="1 2" key="1">
    <citation type="submission" date="2009-02" db="EMBL/GenBank/DDBJ databases">
        <title>The Genome Sequence of Oxalobacter formigenes OXCC13.</title>
        <authorList>
            <consortium name="The Broad Institute Genome Sequencing Platform"/>
            <person name="Ward D."/>
            <person name="Young S.K."/>
            <person name="Kodira C.D."/>
            <person name="Zeng Q."/>
            <person name="Koehrsen M."/>
            <person name="Alvarado L."/>
            <person name="Berlin A."/>
            <person name="Borenstein D."/>
            <person name="Chen Z."/>
            <person name="Engels R."/>
            <person name="Freedman E."/>
            <person name="Gellesch M."/>
            <person name="Goldberg J."/>
            <person name="Griggs A."/>
            <person name="Gujja S."/>
            <person name="Heiman D."/>
            <person name="Hepburn T."/>
            <person name="Howarth C."/>
            <person name="Jen D."/>
            <person name="Larson L."/>
            <person name="Lewis B."/>
            <person name="Mehta T."/>
            <person name="Park D."/>
            <person name="Pearson M."/>
            <person name="Roberts A."/>
            <person name="Saif S."/>
            <person name="Shea T."/>
            <person name="Shenoy N."/>
            <person name="Sisk P."/>
            <person name="Stolte C."/>
            <person name="Sykes S."/>
            <person name="Walk T."/>
            <person name="White J."/>
            <person name="Yandava C."/>
            <person name="Allison M.J."/>
            <person name="Lander E."/>
            <person name="Nusbaum C."/>
            <person name="Galagan J."/>
            <person name="Birren B."/>
        </authorList>
    </citation>
    <scope>NUCLEOTIDE SEQUENCE [LARGE SCALE GENOMIC DNA]</scope>
    <source>
        <strain evidence="1 2">OXCC13</strain>
    </source>
</reference>
<evidence type="ECO:0000313" key="1">
    <source>
        <dbReference type="EMBL" id="EEO29052.1"/>
    </source>
</evidence>
<dbReference type="EMBL" id="GG658170">
    <property type="protein sequence ID" value="EEO29052.1"/>
    <property type="molecule type" value="Genomic_DNA"/>
</dbReference>
<dbReference type="Proteomes" id="UP000005089">
    <property type="component" value="Unassembled WGS sequence"/>
</dbReference>